<feature type="region of interest" description="Disordered" evidence="1">
    <location>
        <begin position="33"/>
        <end position="74"/>
    </location>
</feature>
<protein>
    <submittedName>
        <fullName evidence="2">Uncharacterized protein</fullName>
    </submittedName>
</protein>
<keyword evidence="3" id="KW-1185">Reference proteome</keyword>
<organism evidence="2 3">
    <name type="scientific">Tessaracoccus bendigoensis DSM 12906</name>
    <dbReference type="NCBI Taxonomy" id="1123357"/>
    <lineage>
        <taxon>Bacteria</taxon>
        <taxon>Bacillati</taxon>
        <taxon>Actinomycetota</taxon>
        <taxon>Actinomycetes</taxon>
        <taxon>Propionibacteriales</taxon>
        <taxon>Propionibacteriaceae</taxon>
        <taxon>Tessaracoccus</taxon>
    </lineage>
</organism>
<feature type="compositionally biased region" description="Basic and acidic residues" evidence="1">
    <location>
        <begin position="322"/>
        <end position="332"/>
    </location>
</feature>
<feature type="compositionally biased region" description="Polar residues" evidence="1">
    <location>
        <begin position="299"/>
        <end position="313"/>
    </location>
</feature>
<dbReference type="Proteomes" id="UP000184512">
    <property type="component" value="Unassembled WGS sequence"/>
</dbReference>
<feature type="compositionally biased region" description="Low complexity" evidence="1">
    <location>
        <begin position="35"/>
        <end position="50"/>
    </location>
</feature>
<feature type="compositionally biased region" description="Pro residues" evidence="1">
    <location>
        <begin position="51"/>
        <end position="67"/>
    </location>
</feature>
<reference evidence="2 3" key="1">
    <citation type="submission" date="2016-11" db="EMBL/GenBank/DDBJ databases">
        <authorList>
            <person name="Jaros S."/>
            <person name="Januszkiewicz K."/>
            <person name="Wedrychowicz H."/>
        </authorList>
    </citation>
    <scope>NUCLEOTIDE SEQUENCE [LARGE SCALE GENOMIC DNA]</scope>
    <source>
        <strain evidence="2 3">DSM 12906</strain>
    </source>
</reference>
<dbReference type="STRING" id="1123357.SAMN02745244_01384"/>
<dbReference type="EMBL" id="FQZG01000020">
    <property type="protein sequence ID" value="SHI94150.1"/>
    <property type="molecule type" value="Genomic_DNA"/>
</dbReference>
<accession>A0A1M6F8Z5</accession>
<proteinExistence type="predicted"/>
<dbReference type="AlphaFoldDB" id="A0A1M6F8Z5"/>
<evidence type="ECO:0000313" key="2">
    <source>
        <dbReference type="EMBL" id="SHI94150.1"/>
    </source>
</evidence>
<evidence type="ECO:0000256" key="1">
    <source>
        <dbReference type="SAM" id="MobiDB-lite"/>
    </source>
</evidence>
<name>A0A1M6F8Z5_9ACTN</name>
<gene>
    <name evidence="2" type="ORF">SAMN02745244_01384</name>
</gene>
<sequence>MRAVPLSLDAMDIRMIAATACCTLILAGCTPDAPPTSRTPSAPATTASPSAPTPSTAPSPSPTPTNSPLPDDSFPIAFPIADTLTTGGAGAVVARLSEVAGDLPALKLDLTQQQATLTVLQPDGSVAGYRWDNGEITRVDSDFQYLEQATFDPSDYPLDSLGRMFDVADLRGVRGQLVLQVVEYRAGQIVMTVTSRPESKTVFFRKDGTAVASLGLTSVADITAGIEEVIGNAEEAYSVSLNPNIGYSADLPDEEAGVVVNRTRPADMPTFETRRSESPANSPFAPALIDPEGLARAISRTQASPDEQCSVTIDMSHGRSGPVEDRRKGVKT</sequence>
<feature type="region of interest" description="Disordered" evidence="1">
    <location>
        <begin position="299"/>
        <end position="332"/>
    </location>
</feature>
<dbReference type="PROSITE" id="PS51257">
    <property type="entry name" value="PROKAR_LIPOPROTEIN"/>
    <property type="match status" value="1"/>
</dbReference>
<evidence type="ECO:0000313" key="3">
    <source>
        <dbReference type="Proteomes" id="UP000184512"/>
    </source>
</evidence>